<evidence type="ECO:0000313" key="2">
    <source>
        <dbReference type="Proteomes" id="UP001176021"/>
    </source>
</evidence>
<reference evidence="1" key="1">
    <citation type="submission" date="2022-05" db="EMBL/GenBank/DDBJ databases">
        <title>Expanded diversity of anoxic marine methylotrophy in a Black Sea sulfate reducing microorganism.</title>
        <authorList>
            <person name="Fischer P.Q."/>
            <person name="Stams A.J.M."/>
            <person name="Villanueva L."/>
            <person name="Sousa D.Z."/>
        </authorList>
    </citation>
    <scope>NUCLEOTIDE SEQUENCE</scope>
    <source>
        <strain evidence="1">P130</strain>
    </source>
</reference>
<protein>
    <submittedName>
        <fullName evidence="1">DUF3793 family protein</fullName>
    </submittedName>
</protein>
<gene>
    <name evidence="1" type="ORF">M8H41_09750</name>
</gene>
<name>A0ABT8QPS3_9FIRM</name>
<dbReference type="InterPro" id="IPR024523">
    <property type="entry name" value="DUF3793"/>
</dbReference>
<evidence type="ECO:0000313" key="1">
    <source>
        <dbReference type="EMBL" id="MDO0823135.1"/>
    </source>
</evidence>
<proteinExistence type="predicted"/>
<dbReference type="Pfam" id="PF12672">
    <property type="entry name" value="DUF3793"/>
    <property type="match status" value="1"/>
</dbReference>
<dbReference type="RefSeq" id="WP_302048644.1">
    <property type="nucleotide sequence ID" value="NZ_JAMJEV010000007.1"/>
</dbReference>
<comment type="caution">
    <text evidence="1">The sequence shown here is derived from an EMBL/GenBank/DDBJ whole genome shotgun (WGS) entry which is preliminary data.</text>
</comment>
<accession>A0ABT8QPS3</accession>
<dbReference type="Proteomes" id="UP001176021">
    <property type="component" value="Unassembled WGS sequence"/>
</dbReference>
<sequence>METSILEDQEVFEQLKGMSDWLNKKPCYDGYLIRLLDLIGSTMVGVKPAELLNIPINEGGTKNLALEELRVYFLRDKNIKFREIKKQKGRVQVLFYHSTSLDNALCSKASLRFLRGLGYPEQYSVEGYVDFLVTRLNRKDFPHEIGLFLGYPFKDVLGYIGHPSLKLVKINGWKIYGNDKLSNKRYESFSQARKKVRELISPMVN</sequence>
<keyword evidence="2" id="KW-1185">Reference proteome</keyword>
<dbReference type="EMBL" id="JAMJEV010000007">
    <property type="protein sequence ID" value="MDO0823135.1"/>
    <property type="molecule type" value="Genomic_DNA"/>
</dbReference>
<organism evidence="1 2">
    <name type="scientific">Desulfosporosinus nitroreducens</name>
    <dbReference type="NCBI Taxonomy" id="2018668"/>
    <lineage>
        <taxon>Bacteria</taxon>
        <taxon>Bacillati</taxon>
        <taxon>Bacillota</taxon>
        <taxon>Clostridia</taxon>
        <taxon>Eubacteriales</taxon>
        <taxon>Desulfitobacteriaceae</taxon>
        <taxon>Desulfosporosinus</taxon>
    </lineage>
</organism>